<dbReference type="InterPro" id="IPR046359">
    <property type="entry name" value="Aftin-like"/>
</dbReference>
<keyword evidence="3" id="KW-1185">Reference proteome</keyword>
<organism evidence="2 3">
    <name type="scientific">Engystomops pustulosus</name>
    <name type="common">Tungara frog</name>
    <name type="synonym">Physalaemus pustulosus</name>
    <dbReference type="NCBI Taxonomy" id="76066"/>
    <lineage>
        <taxon>Eukaryota</taxon>
        <taxon>Metazoa</taxon>
        <taxon>Chordata</taxon>
        <taxon>Craniata</taxon>
        <taxon>Vertebrata</taxon>
        <taxon>Euteleostomi</taxon>
        <taxon>Amphibia</taxon>
        <taxon>Batrachia</taxon>
        <taxon>Anura</taxon>
        <taxon>Neobatrachia</taxon>
        <taxon>Hyloidea</taxon>
        <taxon>Leptodactylidae</taxon>
        <taxon>Leiuperinae</taxon>
        <taxon>Engystomops</taxon>
    </lineage>
</organism>
<feature type="non-terminal residue" evidence="2">
    <location>
        <position position="1"/>
    </location>
</feature>
<dbReference type="AlphaFoldDB" id="A0AAV7AP10"/>
<accession>A0AAV7AP10</accession>
<dbReference type="PANTHER" id="PTHR16156">
    <property type="entry name" value="AFTIPHILIN A-RELATED"/>
    <property type="match status" value="1"/>
</dbReference>
<comment type="caution">
    <text evidence="2">The sequence shown here is derived from an EMBL/GenBank/DDBJ whole genome shotgun (WGS) entry which is preliminary data.</text>
</comment>
<dbReference type="Pfam" id="PF15045">
    <property type="entry name" value="Clathrin_bdg"/>
    <property type="match status" value="1"/>
</dbReference>
<dbReference type="InterPro" id="IPR029205">
    <property type="entry name" value="Clathrin-bd"/>
</dbReference>
<evidence type="ECO:0000259" key="1">
    <source>
        <dbReference type="Pfam" id="PF15045"/>
    </source>
</evidence>
<dbReference type="GO" id="GO:0032588">
    <property type="term" value="C:trans-Golgi network membrane"/>
    <property type="evidence" value="ECO:0007669"/>
    <property type="project" value="InterPro"/>
</dbReference>
<gene>
    <name evidence="2" type="ORF">GDO81_015002</name>
</gene>
<protein>
    <recommendedName>
        <fullName evidence="1">Aftiphilin clathrin-binding box domain-containing protein</fullName>
    </recommendedName>
</protein>
<feature type="non-terminal residue" evidence="2">
    <location>
        <position position="95"/>
    </location>
</feature>
<proteinExistence type="predicted"/>
<sequence>NPLLSRLERVIQACFPPPPVAEIDEKISPLDLLLCTEQQEETSKSTSISRLPTEVLDIWPELQDIHDAYGLKYQWGGSHSNKKLLRSLGIDTRNI</sequence>
<evidence type="ECO:0000313" key="2">
    <source>
        <dbReference type="EMBL" id="KAG8560483.1"/>
    </source>
</evidence>
<name>A0AAV7AP10_ENGPU</name>
<dbReference type="EMBL" id="WNYA01000007">
    <property type="protein sequence ID" value="KAG8560483.1"/>
    <property type="molecule type" value="Genomic_DNA"/>
</dbReference>
<dbReference type="Proteomes" id="UP000824782">
    <property type="component" value="Unassembled WGS sequence"/>
</dbReference>
<evidence type="ECO:0000313" key="3">
    <source>
        <dbReference type="Proteomes" id="UP000824782"/>
    </source>
</evidence>
<dbReference type="PANTHER" id="PTHR16156:SF10">
    <property type="entry name" value="AFTIPHILIN-RELATED"/>
    <property type="match status" value="1"/>
</dbReference>
<dbReference type="GO" id="GO:0030276">
    <property type="term" value="F:clathrin binding"/>
    <property type="evidence" value="ECO:0007669"/>
    <property type="project" value="InterPro"/>
</dbReference>
<dbReference type="GO" id="GO:0030121">
    <property type="term" value="C:AP-1 adaptor complex"/>
    <property type="evidence" value="ECO:0007669"/>
    <property type="project" value="TreeGrafter"/>
</dbReference>
<feature type="domain" description="Aftiphilin clathrin-binding box" evidence="1">
    <location>
        <begin position="57"/>
        <end position="95"/>
    </location>
</feature>
<reference evidence="2" key="1">
    <citation type="thesis" date="2020" institute="ProQuest LLC" country="789 East Eisenhower Parkway, Ann Arbor, MI, USA">
        <title>Comparative Genomics and Chromosome Evolution.</title>
        <authorList>
            <person name="Mudd A.B."/>
        </authorList>
    </citation>
    <scope>NUCLEOTIDE SEQUENCE</scope>
    <source>
        <strain evidence="2">237g6f4</strain>
        <tissue evidence="2">Blood</tissue>
    </source>
</reference>